<dbReference type="GO" id="GO:0016020">
    <property type="term" value="C:membrane"/>
    <property type="evidence" value="ECO:0007669"/>
    <property type="project" value="UniProtKB-SubCell"/>
</dbReference>
<dbReference type="GO" id="GO:0020037">
    <property type="term" value="F:heme binding"/>
    <property type="evidence" value="ECO:0007669"/>
    <property type="project" value="InterPro"/>
</dbReference>
<proteinExistence type="inferred from homology"/>
<evidence type="ECO:0000313" key="9">
    <source>
        <dbReference type="EMBL" id="MBR8538041.1"/>
    </source>
</evidence>
<dbReference type="SUPFAM" id="SSF81442">
    <property type="entry name" value="Cytochrome c oxidase subunit I-like"/>
    <property type="match status" value="1"/>
</dbReference>
<feature type="transmembrane region" description="Helical" evidence="7">
    <location>
        <begin position="351"/>
        <end position="375"/>
    </location>
</feature>
<dbReference type="AlphaFoldDB" id="A0A941F749"/>
<evidence type="ECO:0000256" key="2">
    <source>
        <dbReference type="ARBA" id="ARBA00022660"/>
    </source>
</evidence>
<gene>
    <name evidence="9" type="ORF">KDU71_20900</name>
</gene>
<feature type="transmembrane region" description="Helical" evidence="7">
    <location>
        <begin position="157"/>
        <end position="180"/>
    </location>
</feature>
<dbReference type="GO" id="GO:0009060">
    <property type="term" value="P:aerobic respiration"/>
    <property type="evidence" value="ECO:0007669"/>
    <property type="project" value="InterPro"/>
</dbReference>
<dbReference type="PANTHER" id="PTHR10422">
    <property type="entry name" value="CYTOCHROME C OXIDASE SUBUNIT 1"/>
    <property type="match status" value="1"/>
</dbReference>
<feature type="transmembrane region" description="Helical" evidence="7">
    <location>
        <begin position="73"/>
        <end position="94"/>
    </location>
</feature>
<keyword evidence="6" id="KW-0249">Electron transport</keyword>
<keyword evidence="4 7" id="KW-1133">Transmembrane helix</keyword>
<evidence type="ECO:0000256" key="6">
    <source>
        <dbReference type="RuleBase" id="RU000370"/>
    </source>
</evidence>
<dbReference type="InterPro" id="IPR000883">
    <property type="entry name" value="Cyt_C_Oxase_1"/>
</dbReference>
<evidence type="ECO:0000313" key="10">
    <source>
        <dbReference type="Proteomes" id="UP000679220"/>
    </source>
</evidence>
<organism evidence="9 10">
    <name type="scientific">Carboxylicivirga sediminis</name>
    <dbReference type="NCBI Taxonomy" id="2006564"/>
    <lineage>
        <taxon>Bacteria</taxon>
        <taxon>Pseudomonadati</taxon>
        <taxon>Bacteroidota</taxon>
        <taxon>Bacteroidia</taxon>
        <taxon>Marinilabiliales</taxon>
        <taxon>Marinilabiliaceae</taxon>
        <taxon>Carboxylicivirga</taxon>
    </lineage>
</organism>
<evidence type="ECO:0000259" key="8">
    <source>
        <dbReference type="PROSITE" id="PS50855"/>
    </source>
</evidence>
<comment type="subcellular location">
    <subcellularLocation>
        <location evidence="1">Membrane</location>
        <topology evidence="1">Multi-pass membrane protein</topology>
    </subcellularLocation>
</comment>
<dbReference type="GO" id="GO:0022904">
    <property type="term" value="P:respiratory electron transport chain"/>
    <property type="evidence" value="ECO:0007669"/>
    <property type="project" value="TreeGrafter"/>
</dbReference>
<keyword evidence="6" id="KW-0813">Transport</keyword>
<protein>
    <submittedName>
        <fullName evidence="9">Cbb3-type cytochrome c oxidase subunit I</fullName>
    </submittedName>
</protein>
<keyword evidence="2 6" id="KW-0679">Respiratory chain</keyword>
<keyword evidence="6" id="KW-0479">Metal-binding</keyword>
<evidence type="ECO:0000256" key="4">
    <source>
        <dbReference type="ARBA" id="ARBA00022989"/>
    </source>
</evidence>
<evidence type="ECO:0000256" key="7">
    <source>
        <dbReference type="SAM" id="Phobius"/>
    </source>
</evidence>
<feature type="transmembrane region" description="Helical" evidence="7">
    <location>
        <begin position="200"/>
        <end position="224"/>
    </location>
</feature>
<evidence type="ECO:0000256" key="5">
    <source>
        <dbReference type="ARBA" id="ARBA00023136"/>
    </source>
</evidence>
<dbReference type="InterPro" id="IPR036927">
    <property type="entry name" value="Cyt_c_oxase-like_su1_sf"/>
</dbReference>
<dbReference type="InterPro" id="IPR023616">
    <property type="entry name" value="Cyt_c_oxase-like_su1_dom"/>
</dbReference>
<keyword evidence="3 6" id="KW-0812">Transmembrane</keyword>
<sequence>MSNLNAVSFREEQGRYKGIFAWIFSTDHKRIGLLYLYSIVSFFLIGVLLGAAMKLELLAPGKTVMDPATYNAIFTLHGVIMIFLVVVPGLPAVFGNFMLPIMIGAKDVAFPKLNLLSWWIYVFGAIIALSSLFMGGGPPDTGWTFYAPYAFKTNTNMLPAVLGAFILGFSSILTGINFIVTIHRLRAPGMTWFKMPLFPWTLYGTGWIQILATPIVGITLLMIVGERVLNIGFFDPALGGDPILYQHLFWIYSHPAVYIMILPAMGAISEIIPTFANKSIFGYKAIVISTLAIAFVGYFVWGHHMFTSGMSGTALYTFSLLTFIVAIPSAIKVFNWVGTLHKASIQLETPFFWAASFLFVFMIGGLSGLALGALATNVHLHDTAFVVAHFHFIVFGGVGFAFMGAIHYWFPKIWGRMYNTRIATSGWIIFFIGFCTLYLPMFFLGVTGMPRRYYDYVENFHGPNIVSTIGSWVLILGLVIILTNLIRSAYKGEKAGKNPWGGRTLEWTVDSPPTLENFEEIPVIDRGPYDYRKNPES</sequence>
<evidence type="ECO:0000256" key="3">
    <source>
        <dbReference type="ARBA" id="ARBA00022692"/>
    </source>
</evidence>
<dbReference type="RefSeq" id="WP_212193063.1">
    <property type="nucleotide sequence ID" value="NZ_JAGTAR010000047.1"/>
</dbReference>
<feature type="domain" description="Cytochrome oxidase subunit I profile" evidence="8">
    <location>
        <begin position="16"/>
        <end position="525"/>
    </location>
</feature>
<feature type="transmembrane region" description="Helical" evidence="7">
    <location>
        <begin position="422"/>
        <end position="445"/>
    </location>
</feature>
<dbReference type="EMBL" id="JAGTAR010000047">
    <property type="protein sequence ID" value="MBR8538041.1"/>
    <property type="molecule type" value="Genomic_DNA"/>
</dbReference>
<comment type="similarity">
    <text evidence="6">Belongs to the heme-copper respiratory oxidase family.</text>
</comment>
<feature type="transmembrane region" description="Helical" evidence="7">
    <location>
        <begin position="387"/>
        <end position="410"/>
    </location>
</feature>
<dbReference type="Gene3D" id="1.20.210.10">
    <property type="entry name" value="Cytochrome c oxidase-like, subunit I domain"/>
    <property type="match status" value="1"/>
</dbReference>
<dbReference type="PANTHER" id="PTHR10422:SF18">
    <property type="entry name" value="CYTOCHROME C OXIDASE SUBUNIT 1"/>
    <property type="match status" value="1"/>
</dbReference>
<dbReference type="PRINTS" id="PR01165">
    <property type="entry name" value="CYCOXIDASEI"/>
</dbReference>
<feature type="transmembrane region" description="Helical" evidence="7">
    <location>
        <begin position="313"/>
        <end position="331"/>
    </location>
</feature>
<dbReference type="GO" id="GO:0004129">
    <property type="term" value="F:cytochrome-c oxidase activity"/>
    <property type="evidence" value="ECO:0007669"/>
    <property type="project" value="InterPro"/>
</dbReference>
<feature type="transmembrane region" description="Helical" evidence="7">
    <location>
        <begin position="280"/>
        <end position="301"/>
    </location>
</feature>
<dbReference type="InterPro" id="IPR023615">
    <property type="entry name" value="Cyt_c_Oxase_su1_BS"/>
</dbReference>
<dbReference type="GO" id="GO:0015990">
    <property type="term" value="P:electron transport coupled proton transport"/>
    <property type="evidence" value="ECO:0007669"/>
    <property type="project" value="TreeGrafter"/>
</dbReference>
<keyword evidence="6" id="KW-0349">Heme</keyword>
<keyword evidence="6" id="KW-0408">Iron</keyword>
<keyword evidence="5 7" id="KW-0472">Membrane</keyword>
<keyword evidence="10" id="KW-1185">Reference proteome</keyword>
<dbReference type="Proteomes" id="UP000679220">
    <property type="component" value="Unassembled WGS sequence"/>
</dbReference>
<dbReference type="PROSITE" id="PS50855">
    <property type="entry name" value="COX1"/>
    <property type="match status" value="1"/>
</dbReference>
<name>A0A941F749_9BACT</name>
<dbReference type="PROSITE" id="PS00077">
    <property type="entry name" value="COX1_CUB"/>
    <property type="match status" value="1"/>
</dbReference>
<evidence type="ECO:0000256" key="1">
    <source>
        <dbReference type="ARBA" id="ARBA00004141"/>
    </source>
</evidence>
<feature type="transmembrane region" description="Helical" evidence="7">
    <location>
        <begin position="244"/>
        <end position="268"/>
    </location>
</feature>
<reference evidence="9" key="2">
    <citation type="submission" date="2021-04" db="EMBL/GenBank/DDBJ databases">
        <authorList>
            <person name="Zhang T."/>
            <person name="Zhang Y."/>
            <person name="Lu D."/>
            <person name="Zuo D."/>
            <person name="Du Z."/>
        </authorList>
    </citation>
    <scope>NUCLEOTIDE SEQUENCE</scope>
    <source>
        <strain evidence="9">JR1</strain>
    </source>
</reference>
<accession>A0A941F749</accession>
<reference evidence="9" key="1">
    <citation type="journal article" date="2018" name="Int. J. Syst. Evol. Microbiol.">
        <title>Carboxylicivirga sediminis sp. nov., isolated from coastal sediment.</title>
        <authorList>
            <person name="Wang F.Q."/>
            <person name="Ren L.H."/>
            <person name="Zou R.J."/>
            <person name="Sun Y.Z."/>
            <person name="Liu X.J."/>
            <person name="Jiang F."/>
            <person name="Liu L.J."/>
        </authorList>
    </citation>
    <scope>NUCLEOTIDE SEQUENCE</scope>
    <source>
        <strain evidence="9">JR1</strain>
    </source>
</reference>
<dbReference type="Pfam" id="PF00115">
    <property type="entry name" value="COX1"/>
    <property type="match status" value="1"/>
</dbReference>
<comment type="caution">
    <text evidence="9">The sequence shown here is derived from an EMBL/GenBank/DDBJ whole genome shotgun (WGS) entry which is preliminary data.</text>
</comment>
<feature type="transmembrane region" description="Helical" evidence="7">
    <location>
        <begin position="33"/>
        <end position="53"/>
    </location>
</feature>
<feature type="transmembrane region" description="Helical" evidence="7">
    <location>
        <begin position="465"/>
        <end position="486"/>
    </location>
</feature>
<feature type="transmembrane region" description="Helical" evidence="7">
    <location>
        <begin position="115"/>
        <end position="137"/>
    </location>
</feature>